<evidence type="ECO:0008006" key="6">
    <source>
        <dbReference type="Google" id="ProtNLM"/>
    </source>
</evidence>
<dbReference type="Proteomes" id="UP001152607">
    <property type="component" value="Unassembled WGS sequence"/>
</dbReference>
<organism evidence="4 5">
    <name type="scientific">Periconia digitata</name>
    <dbReference type="NCBI Taxonomy" id="1303443"/>
    <lineage>
        <taxon>Eukaryota</taxon>
        <taxon>Fungi</taxon>
        <taxon>Dikarya</taxon>
        <taxon>Ascomycota</taxon>
        <taxon>Pezizomycotina</taxon>
        <taxon>Dothideomycetes</taxon>
        <taxon>Pleosporomycetidae</taxon>
        <taxon>Pleosporales</taxon>
        <taxon>Massarineae</taxon>
        <taxon>Periconiaceae</taxon>
        <taxon>Periconia</taxon>
    </lineage>
</organism>
<dbReference type="InterPro" id="IPR015422">
    <property type="entry name" value="PyrdxlP-dep_Trfase_small"/>
</dbReference>
<dbReference type="EMBL" id="CAOQHR010000006">
    <property type="protein sequence ID" value="CAI6336483.1"/>
    <property type="molecule type" value="Genomic_DNA"/>
</dbReference>
<dbReference type="Gene3D" id="3.40.640.10">
    <property type="entry name" value="Type I PLP-dependent aspartate aminotransferase-like (Major domain)"/>
    <property type="match status" value="1"/>
</dbReference>
<dbReference type="PANTHER" id="PTHR43094">
    <property type="entry name" value="AMINOTRANSFERASE"/>
    <property type="match status" value="1"/>
</dbReference>
<dbReference type="InterPro" id="IPR049704">
    <property type="entry name" value="Aminotrans_3_PPA_site"/>
</dbReference>
<accession>A0A9W4XLY3</accession>
<comment type="similarity">
    <text evidence="1 3">Belongs to the class-III pyridoxal-phosphate-dependent aminotransferase family.</text>
</comment>
<dbReference type="PANTHER" id="PTHR43094:SF1">
    <property type="entry name" value="AMINOTRANSFERASE CLASS-III"/>
    <property type="match status" value="1"/>
</dbReference>
<dbReference type="AlphaFoldDB" id="A0A9W4XLY3"/>
<gene>
    <name evidence="4" type="ORF">PDIGIT_LOCUS9585</name>
</gene>
<dbReference type="Gene3D" id="3.90.1150.10">
    <property type="entry name" value="Aspartate Aminotransferase, domain 1"/>
    <property type="match status" value="1"/>
</dbReference>
<reference evidence="4" key="1">
    <citation type="submission" date="2023-01" db="EMBL/GenBank/DDBJ databases">
        <authorList>
            <person name="Van Ghelder C."/>
            <person name="Rancurel C."/>
        </authorList>
    </citation>
    <scope>NUCLEOTIDE SEQUENCE</scope>
    <source>
        <strain evidence="4">CNCM I-4278</strain>
    </source>
</reference>
<evidence type="ECO:0000313" key="5">
    <source>
        <dbReference type="Proteomes" id="UP001152607"/>
    </source>
</evidence>
<protein>
    <recommendedName>
        <fullName evidence="6">Aminotransferase</fullName>
    </recommendedName>
</protein>
<evidence type="ECO:0000256" key="2">
    <source>
        <dbReference type="ARBA" id="ARBA00022898"/>
    </source>
</evidence>
<dbReference type="OrthoDB" id="5419315at2759"/>
<comment type="caution">
    <text evidence="4">The sequence shown here is derived from an EMBL/GenBank/DDBJ whole genome shotgun (WGS) entry which is preliminary data.</text>
</comment>
<dbReference type="GO" id="GO:0030170">
    <property type="term" value="F:pyridoxal phosphate binding"/>
    <property type="evidence" value="ECO:0007669"/>
    <property type="project" value="InterPro"/>
</dbReference>
<dbReference type="InterPro" id="IPR005814">
    <property type="entry name" value="Aminotrans_3"/>
</dbReference>
<dbReference type="InterPro" id="IPR015421">
    <property type="entry name" value="PyrdxlP-dep_Trfase_major"/>
</dbReference>
<name>A0A9W4XLY3_9PLEO</name>
<dbReference type="InterPro" id="IPR015424">
    <property type="entry name" value="PyrdxlP-dep_Trfase"/>
</dbReference>
<keyword evidence="5" id="KW-1185">Reference proteome</keyword>
<dbReference type="PROSITE" id="PS00600">
    <property type="entry name" value="AA_TRANSFER_CLASS_3"/>
    <property type="match status" value="1"/>
</dbReference>
<proteinExistence type="inferred from homology"/>
<evidence type="ECO:0000256" key="3">
    <source>
        <dbReference type="RuleBase" id="RU003560"/>
    </source>
</evidence>
<sequence length="322" mass="35530">MIGRKQSYHGISLGALAVGGHKARRDPFRDNLMEVRHAMPCDSYRGQGQDESDEGYVTRLIDDMEAQIRNAGEDRVAGVIIEPIVGAALGCMPPVSGYLQAVRDLCDRYDLLLIFDEIMCGMGRSGTYYHAWQHENVAPDILLTGKGMAAGHFPISGMLINREIYHVMESVGGFNHGQTFENYPLACAAALAVLNIIDEQKLLKNTSEMGELLMKRLKAEILPLPHVGHVRGGGLFLGLEFVKDKLLKESFGAADEISLSIARLGLDEFNIQFYPCGRSNGKDGDYLIIAPAFNIDEDHVEIIVSRLKALLTAFFSDFKAIR</sequence>
<keyword evidence="2 3" id="KW-0663">Pyridoxal phosphate</keyword>
<dbReference type="Pfam" id="PF00202">
    <property type="entry name" value="Aminotran_3"/>
    <property type="match status" value="1"/>
</dbReference>
<dbReference type="SUPFAM" id="SSF53383">
    <property type="entry name" value="PLP-dependent transferases"/>
    <property type="match status" value="1"/>
</dbReference>
<evidence type="ECO:0000313" key="4">
    <source>
        <dbReference type="EMBL" id="CAI6336483.1"/>
    </source>
</evidence>
<evidence type="ECO:0000256" key="1">
    <source>
        <dbReference type="ARBA" id="ARBA00008954"/>
    </source>
</evidence>
<dbReference type="GO" id="GO:0005829">
    <property type="term" value="C:cytosol"/>
    <property type="evidence" value="ECO:0007669"/>
    <property type="project" value="TreeGrafter"/>
</dbReference>
<dbReference type="GO" id="GO:0008483">
    <property type="term" value="F:transaminase activity"/>
    <property type="evidence" value="ECO:0007669"/>
    <property type="project" value="InterPro"/>
</dbReference>